<feature type="chain" id="PRO_5047355801" evidence="5">
    <location>
        <begin position="29"/>
        <end position="543"/>
    </location>
</feature>
<feature type="domain" description="Peptidase S33 tripeptidyl aminopeptidase-like C-terminal" evidence="7">
    <location>
        <begin position="443"/>
        <end position="534"/>
    </location>
</feature>
<dbReference type="PROSITE" id="PS51257">
    <property type="entry name" value="PROKAR_LIPOPROTEIN"/>
    <property type="match status" value="1"/>
</dbReference>
<evidence type="ECO:0000256" key="1">
    <source>
        <dbReference type="ARBA" id="ARBA00010088"/>
    </source>
</evidence>
<dbReference type="EMBL" id="BAAAPK010000002">
    <property type="protein sequence ID" value="GAA1685118.1"/>
    <property type="molecule type" value="Genomic_DNA"/>
</dbReference>
<comment type="similarity">
    <text evidence="1">Belongs to the peptidase S33 family.</text>
</comment>
<evidence type="ECO:0000256" key="4">
    <source>
        <dbReference type="SAM" id="MobiDB-lite"/>
    </source>
</evidence>
<evidence type="ECO:0000313" key="8">
    <source>
        <dbReference type="EMBL" id="GAA1685118.1"/>
    </source>
</evidence>
<dbReference type="Pfam" id="PF00561">
    <property type="entry name" value="Abhydrolase_1"/>
    <property type="match status" value="1"/>
</dbReference>
<evidence type="ECO:0000256" key="2">
    <source>
        <dbReference type="ARBA" id="ARBA00022729"/>
    </source>
</evidence>
<proteinExistence type="inferred from homology"/>
<keyword evidence="3 8" id="KW-0378">Hydrolase</keyword>
<name>A0ABN2HC39_9MICO</name>
<feature type="domain" description="AB hydrolase-1" evidence="6">
    <location>
        <begin position="99"/>
        <end position="256"/>
    </location>
</feature>
<dbReference type="GO" id="GO:0016787">
    <property type="term" value="F:hydrolase activity"/>
    <property type="evidence" value="ECO:0007669"/>
    <property type="project" value="UniProtKB-KW"/>
</dbReference>
<feature type="compositionally biased region" description="Low complexity" evidence="4">
    <location>
        <begin position="373"/>
        <end position="390"/>
    </location>
</feature>
<dbReference type="Gene3D" id="3.40.50.1820">
    <property type="entry name" value="alpha/beta hydrolase"/>
    <property type="match status" value="1"/>
</dbReference>
<reference evidence="8 9" key="1">
    <citation type="journal article" date="2019" name="Int. J. Syst. Evol. Microbiol.">
        <title>The Global Catalogue of Microorganisms (GCM) 10K type strain sequencing project: providing services to taxonomists for standard genome sequencing and annotation.</title>
        <authorList>
            <consortium name="The Broad Institute Genomics Platform"/>
            <consortium name="The Broad Institute Genome Sequencing Center for Infectious Disease"/>
            <person name="Wu L."/>
            <person name="Ma J."/>
        </authorList>
    </citation>
    <scope>NUCLEOTIDE SEQUENCE [LARGE SCALE GENOMIC DNA]</scope>
    <source>
        <strain evidence="8 9">JCM 15575</strain>
    </source>
</reference>
<organism evidence="8 9">
    <name type="scientific">Microbacterium lacus</name>
    <dbReference type="NCBI Taxonomy" id="415217"/>
    <lineage>
        <taxon>Bacteria</taxon>
        <taxon>Bacillati</taxon>
        <taxon>Actinomycetota</taxon>
        <taxon>Actinomycetes</taxon>
        <taxon>Micrococcales</taxon>
        <taxon>Microbacteriaceae</taxon>
        <taxon>Microbacterium</taxon>
    </lineage>
</organism>
<gene>
    <name evidence="8" type="ORF">GCM10009807_31160</name>
</gene>
<feature type="signal peptide" evidence="5">
    <location>
        <begin position="1"/>
        <end position="28"/>
    </location>
</feature>
<dbReference type="InterPro" id="IPR051601">
    <property type="entry name" value="Serine_prot/Carboxylest_S33"/>
</dbReference>
<sequence length="543" mass="57128">MSPRPLPSRPRFVRLIAVPIAVIALALAGCTAEEGTDDSEWTFSDAPVSWAACAGDDAVIDGLECATYEVPLDYADAGGETISLALRRMPAASGESQGTLFFNPGGPGGTGSGQFPAWYELFPQTVRDAFDLVSWDPRGVGESTAVQCYPDADAEGEVIGPVGDFPLTFDEQQAWNEAYAELGEACASNAGDLAAHVSTGDTARDLEQLRRATGGEPLNYWGVSYGTFLGMTYANMFPDQIRSFVLDGNLSPQNWTNDGDPDAQQTLGVRIGSLDNAEVLDQFFVLCATAGPDQCAFAAPTVQQTRQKWTDLQNILAAGPVTFSSAAGPRTITLTDLVTDVDNGMDVSAPIPGAQGWVGTATALQTIYEAATNPAPAPAQPDGDASSDAAPEPPATTYVGPEQALSIACGDAAAVAPERIPTLAVEVQQQAGYSGLATLYFDVPCSFWQVKAADPYTGPWKVKTSQPALVVNTTHDPSTPYKNAVQNSDLLEGSVLLTVNGYGHTSLLNRSTCADDLIAAYILDGTLPEAGTFCAQDKQPFQQ</sequence>
<evidence type="ECO:0000313" key="9">
    <source>
        <dbReference type="Proteomes" id="UP001500596"/>
    </source>
</evidence>
<evidence type="ECO:0000259" key="7">
    <source>
        <dbReference type="Pfam" id="PF08386"/>
    </source>
</evidence>
<evidence type="ECO:0000256" key="5">
    <source>
        <dbReference type="SAM" id="SignalP"/>
    </source>
</evidence>
<dbReference type="PANTHER" id="PTHR43248:SF29">
    <property type="entry name" value="TRIPEPTIDYL AMINOPEPTIDASE"/>
    <property type="match status" value="1"/>
</dbReference>
<dbReference type="SUPFAM" id="SSF53474">
    <property type="entry name" value="alpha/beta-Hydrolases"/>
    <property type="match status" value="1"/>
</dbReference>
<evidence type="ECO:0000259" key="6">
    <source>
        <dbReference type="Pfam" id="PF00561"/>
    </source>
</evidence>
<dbReference type="InterPro" id="IPR013595">
    <property type="entry name" value="Pept_S33_TAP-like_C"/>
</dbReference>
<protein>
    <submittedName>
        <fullName evidence="8">Alpha/beta hydrolase</fullName>
    </submittedName>
</protein>
<accession>A0ABN2HC39</accession>
<dbReference type="PANTHER" id="PTHR43248">
    <property type="entry name" value="2-SUCCINYL-6-HYDROXY-2,4-CYCLOHEXADIENE-1-CARBOXYLATE SYNTHASE"/>
    <property type="match status" value="1"/>
</dbReference>
<dbReference type="Pfam" id="PF08386">
    <property type="entry name" value="Abhydrolase_4"/>
    <property type="match status" value="1"/>
</dbReference>
<keyword evidence="2 5" id="KW-0732">Signal</keyword>
<dbReference type="InterPro" id="IPR000073">
    <property type="entry name" value="AB_hydrolase_1"/>
</dbReference>
<keyword evidence="9" id="KW-1185">Reference proteome</keyword>
<dbReference type="InterPro" id="IPR029058">
    <property type="entry name" value="AB_hydrolase_fold"/>
</dbReference>
<feature type="region of interest" description="Disordered" evidence="4">
    <location>
        <begin position="373"/>
        <end position="398"/>
    </location>
</feature>
<evidence type="ECO:0000256" key="3">
    <source>
        <dbReference type="ARBA" id="ARBA00022801"/>
    </source>
</evidence>
<dbReference type="Proteomes" id="UP001500596">
    <property type="component" value="Unassembled WGS sequence"/>
</dbReference>
<comment type="caution">
    <text evidence="8">The sequence shown here is derived from an EMBL/GenBank/DDBJ whole genome shotgun (WGS) entry which is preliminary data.</text>
</comment>
<dbReference type="RefSeq" id="WP_344055928.1">
    <property type="nucleotide sequence ID" value="NZ_BAAAPK010000002.1"/>
</dbReference>